<feature type="domain" description="C-type lectin" evidence="3">
    <location>
        <begin position="37"/>
        <end position="144"/>
    </location>
</feature>
<evidence type="ECO:0000256" key="1">
    <source>
        <dbReference type="ARBA" id="ARBA00023157"/>
    </source>
</evidence>
<dbReference type="InterPro" id="IPR016186">
    <property type="entry name" value="C-type_lectin-like/link_sf"/>
</dbReference>
<sequence>MGHKTLICAGIFIMHLMTTTRPALLLAGSNITVLQQYHFINKSLTWYEAQSFCRLKYTDLATINNMDDENQLINTLDVTSSWIGLYNGQTNRWLWSDGSGVTSFTQWTPGEPNNYGGVEACGQMNDNGLWNDAPCGFAMAYVCYEIQQDGSKKYVVYTQGQTWPNSQDLCRQKHTDLACVLTAQENLAIAAVTNEVWFGLFKDSWYWSDGTKTSFRYWKRGGSYSGNCVSVEGSQTGRWVPADCNQKATFICEGGLKLKKMVIKMKVQSDVDLTDSTTSSLFLQKLETILRDQGVTDVQLKYKRVFQPQLKTTENTGC</sequence>
<dbReference type="InterPro" id="IPR001304">
    <property type="entry name" value="C-type_lectin-like"/>
</dbReference>
<dbReference type="CDD" id="cd00037">
    <property type="entry name" value="CLECT"/>
    <property type="match status" value="1"/>
</dbReference>
<dbReference type="PROSITE" id="PS50041">
    <property type="entry name" value="C_TYPE_LECTIN_2"/>
    <property type="match status" value="2"/>
</dbReference>
<proteinExistence type="predicted"/>
<protein>
    <recommendedName>
        <fullName evidence="3">C-type lectin domain-containing protein</fullName>
    </recommendedName>
</protein>
<dbReference type="Proteomes" id="UP000265100">
    <property type="component" value="Chromosome 3"/>
</dbReference>
<feature type="signal peptide" evidence="2">
    <location>
        <begin position="1"/>
        <end position="22"/>
    </location>
</feature>
<dbReference type="SUPFAM" id="SSF56436">
    <property type="entry name" value="C-type lectin-like"/>
    <property type="match status" value="2"/>
</dbReference>
<feature type="domain" description="C-type lectin" evidence="3">
    <location>
        <begin position="149"/>
        <end position="253"/>
    </location>
</feature>
<keyword evidence="5" id="KW-1185">Reference proteome</keyword>
<evidence type="ECO:0000313" key="5">
    <source>
        <dbReference type="Proteomes" id="UP000265100"/>
    </source>
</evidence>
<keyword evidence="1" id="KW-1015">Disulfide bond</keyword>
<feature type="chain" id="PRO_5044191078" description="C-type lectin domain-containing protein" evidence="2">
    <location>
        <begin position="23"/>
        <end position="318"/>
    </location>
</feature>
<dbReference type="Ensembl" id="ENSACLT00000089554.1">
    <property type="protein sequence ID" value="ENSACLP00000063222.1"/>
    <property type="gene ID" value="ENSACLG00000033734.1"/>
</dbReference>
<accession>A0AAX7U341</accession>
<dbReference type="Gene3D" id="3.10.100.10">
    <property type="entry name" value="Mannose-Binding Protein A, subunit A"/>
    <property type="match status" value="2"/>
</dbReference>
<reference evidence="4" key="4">
    <citation type="submission" date="2025-09" db="UniProtKB">
        <authorList>
            <consortium name="Ensembl"/>
        </authorList>
    </citation>
    <scope>IDENTIFICATION</scope>
</reference>
<reference evidence="4" key="3">
    <citation type="submission" date="2025-08" db="UniProtKB">
        <authorList>
            <consortium name="Ensembl"/>
        </authorList>
    </citation>
    <scope>IDENTIFICATION</scope>
</reference>
<dbReference type="PANTHER" id="PTHR45784:SF3">
    <property type="entry name" value="C-TYPE LECTIN DOMAIN FAMILY 4 MEMBER K-LIKE-RELATED"/>
    <property type="match status" value="1"/>
</dbReference>
<dbReference type="PANTHER" id="PTHR45784">
    <property type="entry name" value="C-TYPE LECTIN DOMAIN FAMILY 20 MEMBER A-RELATED"/>
    <property type="match status" value="1"/>
</dbReference>
<organism evidence="4 5">
    <name type="scientific">Astatotilapia calliptera</name>
    <name type="common">Eastern happy</name>
    <name type="synonym">Chromis callipterus</name>
    <dbReference type="NCBI Taxonomy" id="8154"/>
    <lineage>
        <taxon>Eukaryota</taxon>
        <taxon>Metazoa</taxon>
        <taxon>Chordata</taxon>
        <taxon>Craniata</taxon>
        <taxon>Vertebrata</taxon>
        <taxon>Euteleostomi</taxon>
        <taxon>Actinopterygii</taxon>
        <taxon>Neopterygii</taxon>
        <taxon>Teleostei</taxon>
        <taxon>Neoteleostei</taxon>
        <taxon>Acanthomorphata</taxon>
        <taxon>Ovalentaria</taxon>
        <taxon>Cichlomorphae</taxon>
        <taxon>Cichliformes</taxon>
        <taxon>Cichlidae</taxon>
        <taxon>African cichlids</taxon>
        <taxon>Pseudocrenilabrinae</taxon>
        <taxon>Haplochromini</taxon>
        <taxon>Astatotilapia</taxon>
    </lineage>
</organism>
<name>A0AAX7U341_ASTCA</name>
<reference evidence="4 5" key="1">
    <citation type="submission" date="2018-05" db="EMBL/GenBank/DDBJ databases">
        <authorList>
            <person name="Datahose"/>
        </authorList>
    </citation>
    <scope>NUCLEOTIDE SEQUENCE</scope>
</reference>
<evidence type="ECO:0000256" key="2">
    <source>
        <dbReference type="SAM" id="SignalP"/>
    </source>
</evidence>
<reference evidence="5" key="2">
    <citation type="submission" date="2023-03" db="EMBL/GenBank/DDBJ databases">
        <authorList>
            <consortium name="Wellcome Sanger Institute Data Sharing"/>
        </authorList>
    </citation>
    <scope>NUCLEOTIDE SEQUENCE [LARGE SCALE GENOMIC DNA]</scope>
</reference>
<evidence type="ECO:0000313" key="4">
    <source>
        <dbReference type="Ensembl" id="ENSACLP00000063222.1"/>
    </source>
</evidence>
<dbReference type="InterPro" id="IPR018378">
    <property type="entry name" value="C-type_lectin_CS"/>
</dbReference>
<keyword evidence="2" id="KW-0732">Signal</keyword>
<dbReference type="PROSITE" id="PS00615">
    <property type="entry name" value="C_TYPE_LECTIN_1"/>
    <property type="match status" value="1"/>
</dbReference>
<dbReference type="InterPro" id="IPR016187">
    <property type="entry name" value="CTDL_fold"/>
</dbReference>
<dbReference type="GeneTree" id="ENSGT01100000263473"/>
<evidence type="ECO:0000259" key="3">
    <source>
        <dbReference type="PROSITE" id="PS50041"/>
    </source>
</evidence>
<dbReference type="Pfam" id="PF00059">
    <property type="entry name" value="Lectin_C"/>
    <property type="match status" value="2"/>
</dbReference>
<dbReference type="AlphaFoldDB" id="A0AAX7U341"/>
<dbReference type="SMART" id="SM00034">
    <property type="entry name" value="CLECT"/>
    <property type="match status" value="2"/>
</dbReference>